<dbReference type="EMBL" id="NOKA02000014">
    <property type="protein sequence ID" value="RDY31545.1"/>
    <property type="molecule type" value="Genomic_DNA"/>
</dbReference>
<dbReference type="OrthoDB" id="305319at2"/>
<protein>
    <submittedName>
        <fullName evidence="5">Tetratricopeptide repeat protein</fullName>
    </submittedName>
</protein>
<dbReference type="PROSITE" id="PS50293">
    <property type="entry name" value="TPR_REGION"/>
    <property type="match status" value="1"/>
</dbReference>
<feature type="coiled-coil region" evidence="4">
    <location>
        <begin position="76"/>
        <end position="103"/>
    </location>
</feature>
<evidence type="ECO:0000256" key="1">
    <source>
        <dbReference type="ARBA" id="ARBA00022737"/>
    </source>
</evidence>
<dbReference type="SUPFAM" id="SSF48452">
    <property type="entry name" value="TPR-like"/>
    <property type="match status" value="1"/>
</dbReference>
<organism evidence="5 6">
    <name type="scientific">Lachnotalea glycerini</name>
    <dbReference type="NCBI Taxonomy" id="1763509"/>
    <lineage>
        <taxon>Bacteria</taxon>
        <taxon>Bacillati</taxon>
        <taxon>Bacillota</taxon>
        <taxon>Clostridia</taxon>
        <taxon>Lachnospirales</taxon>
        <taxon>Lachnospiraceae</taxon>
        <taxon>Lachnotalea</taxon>
    </lineage>
</organism>
<feature type="repeat" description="TPR" evidence="3">
    <location>
        <begin position="136"/>
        <end position="169"/>
    </location>
</feature>
<dbReference type="Proteomes" id="UP000216411">
    <property type="component" value="Unassembled WGS sequence"/>
</dbReference>
<dbReference type="GO" id="GO:0009279">
    <property type="term" value="C:cell outer membrane"/>
    <property type="evidence" value="ECO:0007669"/>
    <property type="project" value="TreeGrafter"/>
</dbReference>
<dbReference type="GO" id="GO:0046813">
    <property type="term" value="P:receptor-mediated virion attachment to host cell"/>
    <property type="evidence" value="ECO:0007669"/>
    <property type="project" value="TreeGrafter"/>
</dbReference>
<evidence type="ECO:0000313" key="5">
    <source>
        <dbReference type="EMBL" id="RDY31545.1"/>
    </source>
</evidence>
<dbReference type="PROSITE" id="PS50005">
    <property type="entry name" value="TPR"/>
    <property type="match status" value="2"/>
</dbReference>
<name>A0A371JFN6_9FIRM</name>
<dbReference type="InterPro" id="IPR019734">
    <property type="entry name" value="TPR_rpt"/>
</dbReference>
<feature type="repeat" description="TPR" evidence="3">
    <location>
        <begin position="272"/>
        <end position="305"/>
    </location>
</feature>
<dbReference type="SUPFAM" id="SSF81901">
    <property type="entry name" value="HCP-like"/>
    <property type="match status" value="1"/>
</dbReference>
<sequence>MEETMKKYITILIFILLTLNGCSQKSNQETSFTEQGINAIENKSYDEALTYFETAASNGEDEQLVFRGKGIAYIGIGEYETAIENLKLALKKATGKVNDLEIDTSYYLALAQYKNSDREGAIQTYTNILAFDEEDANAYYLRGTVYLADGNLESAISDFDKAIQSDSDEYEMYVNIFNNLDNKGYTTQGQDYLKKALEIKDSKDDGLKKGMIYYYLGDTENALTQLNKSKEAGNKQALLYLGKVYQLLKDNATAVGLYEEYIAAGESKEGLGTVYNMIGMCNMENESYQEALTNFQSGIALNESDSMQELLFNEIVSYEYLSDFETAAQKMQEYLNLYPNDNTAKREYDFLKTR</sequence>
<dbReference type="InterPro" id="IPR011990">
    <property type="entry name" value="TPR-like_helical_dom_sf"/>
</dbReference>
<keyword evidence="4" id="KW-0175">Coiled coil</keyword>
<evidence type="ECO:0000313" key="6">
    <source>
        <dbReference type="Proteomes" id="UP000216411"/>
    </source>
</evidence>
<evidence type="ECO:0000256" key="4">
    <source>
        <dbReference type="SAM" id="Coils"/>
    </source>
</evidence>
<dbReference type="InterPro" id="IPR050498">
    <property type="entry name" value="Ycf3"/>
</dbReference>
<comment type="caution">
    <text evidence="5">The sequence shown here is derived from an EMBL/GenBank/DDBJ whole genome shotgun (WGS) entry which is preliminary data.</text>
</comment>
<proteinExistence type="predicted"/>
<keyword evidence="2 3" id="KW-0802">TPR repeat</keyword>
<dbReference type="Gene3D" id="1.25.40.10">
    <property type="entry name" value="Tetratricopeptide repeat domain"/>
    <property type="match status" value="3"/>
</dbReference>
<evidence type="ECO:0000256" key="2">
    <source>
        <dbReference type="ARBA" id="ARBA00022803"/>
    </source>
</evidence>
<keyword evidence="6" id="KW-1185">Reference proteome</keyword>
<keyword evidence="1" id="KW-0677">Repeat</keyword>
<dbReference type="PANTHER" id="PTHR44858">
    <property type="entry name" value="TETRATRICOPEPTIDE REPEAT PROTEIN 6"/>
    <property type="match status" value="1"/>
</dbReference>
<dbReference type="SMART" id="SM00028">
    <property type="entry name" value="TPR"/>
    <property type="match status" value="5"/>
</dbReference>
<gene>
    <name evidence="5" type="ORF">CG710_009340</name>
</gene>
<dbReference type="Pfam" id="PF13432">
    <property type="entry name" value="TPR_16"/>
    <property type="match status" value="3"/>
</dbReference>
<dbReference type="AlphaFoldDB" id="A0A371JFN6"/>
<dbReference type="PANTHER" id="PTHR44858:SF1">
    <property type="entry name" value="UDP-N-ACETYLGLUCOSAMINE--PEPTIDE N-ACETYLGLUCOSAMINYLTRANSFERASE SPINDLY-RELATED"/>
    <property type="match status" value="1"/>
</dbReference>
<evidence type="ECO:0000256" key="3">
    <source>
        <dbReference type="PROSITE-ProRule" id="PRU00339"/>
    </source>
</evidence>
<accession>A0A371JFN6</accession>
<reference evidence="5 6" key="1">
    <citation type="journal article" date="2017" name="Genome Announc.">
        <title>Draft Genome Sequence of a Sporulating and Motile Strain of Lachnotalea glycerini Isolated from Water in Quebec City, Canada.</title>
        <authorList>
            <person name="Maheux A.F."/>
            <person name="Boudreau D.K."/>
            <person name="Berube E."/>
            <person name="Boissinot M."/>
            <person name="Raymond F."/>
            <person name="Brodeur S."/>
            <person name="Corbeil J."/>
            <person name="Isabel S."/>
            <person name="Omar R.F."/>
            <person name="Bergeron M.G."/>
        </authorList>
    </citation>
    <scope>NUCLEOTIDE SEQUENCE [LARGE SCALE GENOMIC DNA]</scope>
    <source>
        <strain evidence="5 6">CCRI-19302</strain>
    </source>
</reference>